<reference evidence="1 2" key="1">
    <citation type="submission" date="2023-03" db="EMBL/GenBank/DDBJ databases">
        <authorList>
            <person name="Pearce D."/>
        </authorList>
    </citation>
    <scope>NUCLEOTIDE SEQUENCE [LARGE SCALE GENOMIC DNA]</scope>
    <source>
        <strain evidence="1">Msz</strain>
    </source>
</reference>
<evidence type="ECO:0000313" key="2">
    <source>
        <dbReference type="Proteomes" id="UP001162030"/>
    </source>
</evidence>
<dbReference type="Proteomes" id="UP001162030">
    <property type="component" value="Chromosome"/>
</dbReference>
<sequence length="74" mass="8448">MMVFTCARLPSPFSNTKPACALLNYVERKLTLLADELRANNIVQEVAYYPVFGAFSLNDGLRNDRFSELHNSRH</sequence>
<accession>A0ABM9I2K9</accession>
<proteinExistence type="predicted"/>
<dbReference type="EMBL" id="OX458333">
    <property type="protein sequence ID" value="CAI8850879.1"/>
    <property type="molecule type" value="Genomic_DNA"/>
</dbReference>
<organism evidence="1 2">
    <name type="scientific">Methylocaldum szegediense</name>
    <dbReference type="NCBI Taxonomy" id="73780"/>
    <lineage>
        <taxon>Bacteria</taxon>
        <taxon>Pseudomonadati</taxon>
        <taxon>Pseudomonadota</taxon>
        <taxon>Gammaproteobacteria</taxon>
        <taxon>Methylococcales</taxon>
        <taxon>Methylococcaceae</taxon>
        <taxon>Methylocaldum</taxon>
    </lineage>
</organism>
<protein>
    <submittedName>
        <fullName evidence="1">Uncharacterized protein</fullName>
    </submittedName>
</protein>
<gene>
    <name evidence="1" type="ORF">MSZNOR_2505</name>
</gene>
<name>A0ABM9I2K9_9GAMM</name>
<evidence type="ECO:0000313" key="1">
    <source>
        <dbReference type="EMBL" id="CAI8850879.1"/>
    </source>
</evidence>
<keyword evidence="2" id="KW-1185">Reference proteome</keyword>